<name>A0A1M5SNT6_9FIRM</name>
<dbReference type="Pfam" id="PF09989">
    <property type="entry name" value="DUF2229"/>
    <property type="match status" value="1"/>
</dbReference>
<proteinExistence type="predicted"/>
<dbReference type="EMBL" id="FQXH01000022">
    <property type="protein sequence ID" value="SHH40162.1"/>
    <property type="molecule type" value="Genomic_DNA"/>
</dbReference>
<dbReference type="GO" id="GO:0016301">
    <property type="term" value="F:kinase activity"/>
    <property type="evidence" value="ECO:0007669"/>
    <property type="project" value="UniProtKB-KW"/>
</dbReference>
<gene>
    <name evidence="2" type="ORF">SAMN02744040_01839</name>
</gene>
<dbReference type="RefSeq" id="WP_072725759.1">
    <property type="nucleotide sequence ID" value="NZ_FQXH01000022.1"/>
</dbReference>
<evidence type="ECO:0000259" key="1">
    <source>
        <dbReference type="Pfam" id="PF09989"/>
    </source>
</evidence>
<protein>
    <submittedName>
        <fullName evidence="2">Predicted nucleotide-binding protein, sugar kinase/HSP70/actin superfamily</fullName>
    </submittedName>
</protein>
<dbReference type="Proteomes" id="UP000242520">
    <property type="component" value="Unassembled WGS sequence"/>
</dbReference>
<sequence>MKVTFPHMGNTYIAIKVMFEELNVEVITPPKCSKNTLEIGTKYSPELICMPFKINMGNYIEGIKKGADTIFMISGCGPCRLGLYSTLQREILNDLGYNVEMISVEPFRTLEEIKDFLQKLKKVSNTNNYFKILSAFKKGIKILFEVDEFDNIVNTIRPREIIKGEVDKIYSQFERDINNSKGFKETIKIIEKNKEKLKKIKIDKNKNVLKIGIVGEIYTIVEPFVNFNIEKKLGNMGIEVHKSINSSEFLKEQMDFLPFIHSEKKDIHKAAKPYLSKQIGGHAKQTIGNTVRYSQKNYDGVIHLLPFTCMPEIVAQSILPTIENEKSIPILSLILDEMTGEAGYLTRIEAFIDLLSRRKEFINNEKCLSWN</sequence>
<feature type="domain" description="DUF2229" evidence="1">
    <location>
        <begin position="8"/>
        <end position="241"/>
    </location>
</feature>
<organism evidence="2 3">
    <name type="scientific">Tepidibacter thalassicus DSM 15285</name>
    <dbReference type="NCBI Taxonomy" id="1123350"/>
    <lineage>
        <taxon>Bacteria</taxon>
        <taxon>Bacillati</taxon>
        <taxon>Bacillota</taxon>
        <taxon>Clostridia</taxon>
        <taxon>Peptostreptococcales</taxon>
        <taxon>Peptostreptococcaceae</taxon>
        <taxon>Tepidibacter</taxon>
    </lineage>
</organism>
<dbReference type="OrthoDB" id="9780120at2"/>
<dbReference type="AlphaFoldDB" id="A0A1M5SNT6"/>
<evidence type="ECO:0000313" key="3">
    <source>
        <dbReference type="Proteomes" id="UP000242520"/>
    </source>
</evidence>
<dbReference type="PANTHER" id="PTHR32329">
    <property type="entry name" value="BIFUNCTIONAL PROTEIN [INCLUDES 2-HYDROXYACYL-COA DEHYDRATASE (N-TER) AND ITS ACTIVATOR DOMAIN (C_TERM)-RELATED"/>
    <property type="match status" value="1"/>
</dbReference>
<dbReference type="PANTHER" id="PTHR32329:SF2">
    <property type="entry name" value="BIFUNCTIONAL PROTEIN [INCLUDES 2-HYDROXYACYL-COA DEHYDRATASE (N-TER) AND ITS ACTIVATOR DOMAIN (C_TERM)"/>
    <property type="match status" value="1"/>
</dbReference>
<dbReference type="Gene3D" id="3.40.50.11900">
    <property type="match status" value="1"/>
</dbReference>
<keyword evidence="2" id="KW-0418">Kinase</keyword>
<accession>A0A1M5SNT6</accession>
<keyword evidence="2" id="KW-0808">Transferase</keyword>
<keyword evidence="3" id="KW-1185">Reference proteome</keyword>
<reference evidence="3" key="1">
    <citation type="submission" date="2016-11" db="EMBL/GenBank/DDBJ databases">
        <authorList>
            <person name="Varghese N."/>
            <person name="Submissions S."/>
        </authorList>
    </citation>
    <scope>NUCLEOTIDE SEQUENCE [LARGE SCALE GENOMIC DNA]</scope>
    <source>
        <strain evidence="3">DSM 15285</strain>
    </source>
</reference>
<dbReference type="STRING" id="1123350.SAMN02744040_01839"/>
<evidence type="ECO:0000313" key="2">
    <source>
        <dbReference type="EMBL" id="SHH40162.1"/>
    </source>
</evidence>
<dbReference type="InterPro" id="IPR051805">
    <property type="entry name" value="Dehydratase_Activator_Redct"/>
</dbReference>
<dbReference type="InterPro" id="IPR018709">
    <property type="entry name" value="CoA_activase_DUF2229"/>
</dbReference>